<accession>A0ACC1X0E8</accession>
<protein>
    <submittedName>
        <fullName evidence="1">Protein SLOW GREEN 1, chloroplastic</fullName>
    </submittedName>
</protein>
<comment type="caution">
    <text evidence="1">The sequence shown here is derived from an EMBL/GenBank/DDBJ whole genome shotgun (WGS) entry which is preliminary data.</text>
</comment>
<dbReference type="EMBL" id="CM051405">
    <property type="protein sequence ID" value="KAJ4704762.1"/>
    <property type="molecule type" value="Genomic_DNA"/>
</dbReference>
<proteinExistence type="predicted"/>
<organism evidence="1 2">
    <name type="scientific">Melia azedarach</name>
    <name type="common">Chinaberry tree</name>
    <dbReference type="NCBI Taxonomy" id="155640"/>
    <lineage>
        <taxon>Eukaryota</taxon>
        <taxon>Viridiplantae</taxon>
        <taxon>Streptophyta</taxon>
        <taxon>Embryophyta</taxon>
        <taxon>Tracheophyta</taxon>
        <taxon>Spermatophyta</taxon>
        <taxon>Magnoliopsida</taxon>
        <taxon>eudicotyledons</taxon>
        <taxon>Gunneridae</taxon>
        <taxon>Pentapetalae</taxon>
        <taxon>rosids</taxon>
        <taxon>malvids</taxon>
        <taxon>Sapindales</taxon>
        <taxon>Meliaceae</taxon>
        <taxon>Melia</taxon>
    </lineage>
</organism>
<evidence type="ECO:0000313" key="1">
    <source>
        <dbReference type="EMBL" id="KAJ4704762.1"/>
    </source>
</evidence>
<name>A0ACC1X0E8_MELAZ</name>
<evidence type="ECO:0000313" key="2">
    <source>
        <dbReference type="Proteomes" id="UP001164539"/>
    </source>
</evidence>
<dbReference type="Proteomes" id="UP001164539">
    <property type="component" value="Chromosome 12"/>
</dbReference>
<keyword evidence="2" id="KW-1185">Reference proteome</keyword>
<reference evidence="1 2" key="1">
    <citation type="journal article" date="2023" name="Science">
        <title>Complex scaffold remodeling in plant triterpene biosynthesis.</title>
        <authorList>
            <person name="De La Pena R."/>
            <person name="Hodgson H."/>
            <person name="Liu J.C."/>
            <person name="Stephenson M.J."/>
            <person name="Martin A.C."/>
            <person name="Owen C."/>
            <person name="Harkess A."/>
            <person name="Leebens-Mack J."/>
            <person name="Jimenez L.E."/>
            <person name="Osbourn A."/>
            <person name="Sattely E.S."/>
        </authorList>
    </citation>
    <scope>NUCLEOTIDE SEQUENCE [LARGE SCALE GENOMIC DNA]</scope>
    <source>
        <strain evidence="2">cv. JPN11</strain>
        <tissue evidence="1">Leaf</tissue>
    </source>
</reference>
<gene>
    <name evidence="1" type="ORF">OWV82_021625</name>
</gene>
<sequence>MESLARVHGGHQPLYLSFNQHRPSFPKPVSFFSVRTPLSFSQFKTACVRASSSSSSTPQQNPKPSLIKTLAPLASPLIKITSVTVAAAALFFMRLPHNKPAIAAPIAAPTVESTDESSEPSMEDVSFEEKERQIEQHLAEKPDDVEALQSLMEIKIKSRKIPEAIEVIDRLIELEPDEFEWPLLKAQVQSFSGDFESATKGFEEILQKDPLRVEAYHGLVMAYSESGYTLEDLEKRIENAMEKCKKEKKKSDVRDFKLLIAQIRVIENKHYEALKVYEELVKEEPRDFRPYLCQGIIYTLLKKKDEAEKQFEKFRRLVPKNHPYREYFVDNMVATKIFGEKVERESMGSKS</sequence>